<dbReference type="Gene3D" id="2.130.10.30">
    <property type="entry name" value="Regulator of chromosome condensation 1/beta-lactamase-inhibitor protein II"/>
    <property type="match status" value="2"/>
</dbReference>
<gene>
    <name evidence="2" type="ORF">PPERSA_08381</name>
</gene>
<feature type="repeat" description="RCC1" evidence="1">
    <location>
        <begin position="73"/>
        <end position="128"/>
    </location>
</feature>
<dbReference type="OrthoDB" id="406819at2759"/>
<dbReference type="GO" id="GO:0005085">
    <property type="term" value="F:guanyl-nucleotide exchange factor activity"/>
    <property type="evidence" value="ECO:0007669"/>
    <property type="project" value="TreeGrafter"/>
</dbReference>
<sequence>MRQQENNLNKKFQQNKLQKNISSYFIDEISDLDASLQQQNENFNNLAYKQQMMLQKKCYQNEDEFEKEEQNYTEVYVFGSDKYGQLGIGKLPNNNARDKQPIPKILSFNLIIKEISCGDNHSAFITSKGQVYTMGNNDYGKLGIGNLKTNYISHPSQVSKLKSYICQKVSCGSDHTVVITKQVQLGIGSEYDKISLPIQNQIPCKVKKIASGQQHSLFLSQEGNIYSCGYNKSYQLGLGHRNTVPIPTKIISTNKFKEISAGNHSAAISEQGQLYIWGTGIFGKYENPMHFQHQSEFQEISVGGYSGLALDLNGQLYSWGQNSEGQKFKFD</sequence>
<keyword evidence="3" id="KW-1185">Reference proteome</keyword>
<proteinExistence type="predicted"/>
<dbReference type="AlphaFoldDB" id="A0A0V0R679"/>
<dbReference type="PRINTS" id="PR00633">
    <property type="entry name" value="RCCNDNSATION"/>
</dbReference>
<organism evidence="2 3">
    <name type="scientific">Pseudocohnilembus persalinus</name>
    <name type="common">Ciliate</name>
    <dbReference type="NCBI Taxonomy" id="266149"/>
    <lineage>
        <taxon>Eukaryota</taxon>
        <taxon>Sar</taxon>
        <taxon>Alveolata</taxon>
        <taxon>Ciliophora</taxon>
        <taxon>Intramacronucleata</taxon>
        <taxon>Oligohymenophorea</taxon>
        <taxon>Scuticociliatia</taxon>
        <taxon>Philasterida</taxon>
        <taxon>Pseudocohnilembidae</taxon>
        <taxon>Pseudocohnilembus</taxon>
    </lineage>
</organism>
<evidence type="ECO:0000256" key="1">
    <source>
        <dbReference type="PROSITE-ProRule" id="PRU00235"/>
    </source>
</evidence>
<dbReference type="OMA" id="SLECIPP"/>
<dbReference type="EMBL" id="LDAU01000041">
    <property type="protein sequence ID" value="KRX09980.1"/>
    <property type="molecule type" value="Genomic_DNA"/>
</dbReference>
<dbReference type="Pfam" id="PF00415">
    <property type="entry name" value="RCC1"/>
    <property type="match status" value="3"/>
</dbReference>
<accession>A0A0V0R679</accession>
<dbReference type="SUPFAM" id="SSF50985">
    <property type="entry name" value="RCC1/BLIP-II"/>
    <property type="match status" value="1"/>
</dbReference>
<dbReference type="PROSITE" id="PS50012">
    <property type="entry name" value="RCC1_3"/>
    <property type="match status" value="3"/>
</dbReference>
<dbReference type="GO" id="GO:0005737">
    <property type="term" value="C:cytoplasm"/>
    <property type="evidence" value="ECO:0007669"/>
    <property type="project" value="TreeGrafter"/>
</dbReference>
<feature type="repeat" description="RCC1" evidence="1">
    <location>
        <begin position="129"/>
        <end position="182"/>
    </location>
</feature>
<dbReference type="Pfam" id="PF13540">
    <property type="entry name" value="RCC1_2"/>
    <property type="match status" value="1"/>
</dbReference>
<dbReference type="PANTHER" id="PTHR45982:SF1">
    <property type="entry name" value="REGULATOR OF CHROMOSOME CONDENSATION"/>
    <property type="match status" value="1"/>
</dbReference>
<dbReference type="InterPro" id="IPR009091">
    <property type="entry name" value="RCC1/BLIP-II"/>
</dbReference>
<feature type="repeat" description="RCC1" evidence="1">
    <location>
        <begin position="223"/>
        <end position="272"/>
    </location>
</feature>
<dbReference type="InParanoid" id="A0A0V0R679"/>
<dbReference type="PROSITE" id="PS00626">
    <property type="entry name" value="RCC1_2"/>
    <property type="match status" value="3"/>
</dbReference>
<dbReference type="InterPro" id="IPR051553">
    <property type="entry name" value="Ran_GTPase-activating"/>
</dbReference>
<evidence type="ECO:0000313" key="3">
    <source>
        <dbReference type="Proteomes" id="UP000054937"/>
    </source>
</evidence>
<dbReference type="Proteomes" id="UP000054937">
    <property type="component" value="Unassembled WGS sequence"/>
</dbReference>
<evidence type="ECO:0000313" key="2">
    <source>
        <dbReference type="EMBL" id="KRX09980.1"/>
    </source>
</evidence>
<dbReference type="PANTHER" id="PTHR45982">
    <property type="entry name" value="REGULATOR OF CHROMOSOME CONDENSATION"/>
    <property type="match status" value="1"/>
</dbReference>
<comment type="caution">
    <text evidence="2">The sequence shown here is derived from an EMBL/GenBank/DDBJ whole genome shotgun (WGS) entry which is preliminary data.</text>
</comment>
<protein>
    <submittedName>
        <fullName evidence="2">Regulator of chromosome condensation 1/beta-lactamase-inhibitor protein II</fullName>
    </submittedName>
</protein>
<reference evidence="2 3" key="1">
    <citation type="journal article" date="2015" name="Sci. Rep.">
        <title>Genome of the facultative scuticociliatosis pathogen Pseudocohnilembus persalinus provides insight into its virulence through horizontal gene transfer.</title>
        <authorList>
            <person name="Xiong J."/>
            <person name="Wang G."/>
            <person name="Cheng J."/>
            <person name="Tian M."/>
            <person name="Pan X."/>
            <person name="Warren A."/>
            <person name="Jiang C."/>
            <person name="Yuan D."/>
            <person name="Miao W."/>
        </authorList>
    </citation>
    <scope>NUCLEOTIDE SEQUENCE [LARGE SCALE GENOMIC DNA]</scope>
    <source>
        <strain evidence="2">36N120E</strain>
    </source>
</reference>
<dbReference type="InterPro" id="IPR000408">
    <property type="entry name" value="Reg_chr_condens"/>
</dbReference>
<name>A0A0V0R679_PSEPJ</name>